<protein>
    <submittedName>
        <fullName evidence="1">Uncharacterized protein</fullName>
    </submittedName>
</protein>
<name>L0RBI0_9BACT</name>
<reference evidence="1 2" key="1">
    <citation type="submission" date="2012-10" db="EMBL/GenBank/DDBJ databases">
        <authorList>
            <person name="Genoscope - CEA"/>
        </authorList>
    </citation>
    <scope>NUCLEOTIDE SEQUENCE [LARGE SCALE GENOMIC DNA]</scope>
    <source>
        <strain evidence="2">AM13 / DSM 14728</strain>
    </source>
</reference>
<dbReference type="AlphaFoldDB" id="L0RBI0"/>
<dbReference type="HOGENOM" id="CLU_2805445_0_0_7"/>
<dbReference type="KEGG" id="dhy:DESAM_21305"/>
<keyword evidence="2" id="KW-1185">Reference proteome</keyword>
<evidence type="ECO:0000313" key="2">
    <source>
        <dbReference type="Proteomes" id="UP000010808"/>
    </source>
</evidence>
<sequence length="67" mass="7484">MLGLERIGNNVYFLTPVAKIFNLDAKKNGELYQTYGLSLSSSLSSTDVGLYNVRRDVDTVMGCCHFF</sequence>
<accession>L0RBI0</accession>
<gene>
    <name evidence="1" type="ORF">DESAM_21305</name>
</gene>
<dbReference type="STRING" id="1121451.DESAM_21305"/>
<dbReference type="Proteomes" id="UP000010808">
    <property type="component" value="Chromosome"/>
</dbReference>
<organism evidence="1 2">
    <name type="scientific">Maridesulfovibrio hydrothermalis AM13 = DSM 14728</name>
    <dbReference type="NCBI Taxonomy" id="1121451"/>
    <lineage>
        <taxon>Bacteria</taxon>
        <taxon>Pseudomonadati</taxon>
        <taxon>Thermodesulfobacteriota</taxon>
        <taxon>Desulfovibrionia</taxon>
        <taxon>Desulfovibrionales</taxon>
        <taxon>Desulfovibrionaceae</taxon>
        <taxon>Maridesulfovibrio</taxon>
    </lineage>
</organism>
<evidence type="ECO:0000313" key="1">
    <source>
        <dbReference type="EMBL" id="CCO23582.1"/>
    </source>
</evidence>
<proteinExistence type="predicted"/>
<dbReference type="EMBL" id="FO203522">
    <property type="protein sequence ID" value="CCO23582.1"/>
    <property type="molecule type" value="Genomic_DNA"/>
</dbReference>